<evidence type="ECO:0000313" key="3">
    <source>
        <dbReference type="EMBL" id="XBO39401.1"/>
    </source>
</evidence>
<evidence type="ECO:0000256" key="1">
    <source>
        <dbReference type="SAM" id="Phobius"/>
    </source>
</evidence>
<keyword evidence="1" id="KW-0472">Membrane</keyword>
<sequence length="160" mass="16824">METVRIRIVEDERGSVAVEAALALPFVIAFAFAIFEFGGMLYAYEMVQTGVRDAARYLARVPDPTASETQARAIAVTGSPSGSGASRVAGWSDRDVTVSYASAPNPVDAATGLRAYRGSDPLRIVTVSTTFQPRGLGLLSAIGLGPIQVAASHTERHVGQ</sequence>
<evidence type="ECO:0000259" key="2">
    <source>
        <dbReference type="Pfam" id="PF07811"/>
    </source>
</evidence>
<dbReference type="InterPro" id="IPR012495">
    <property type="entry name" value="TadE-like_dom"/>
</dbReference>
<feature type="domain" description="TadE-like" evidence="2">
    <location>
        <begin position="14"/>
        <end position="56"/>
    </location>
</feature>
<dbReference type="EMBL" id="CP157484">
    <property type="protein sequence ID" value="XBO39401.1"/>
    <property type="molecule type" value="Genomic_DNA"/>
</dbReference>
<gene>
    <name evidence="3" type="ORF">ABEG18_01030</name>
</gene>
<name>A0AAU7JGK0_9HYPH</name>
<reference evidence="3" key="1">
    <citation type="submission" date="2024-05" db="EMBL/GenBank/DDBJ databases">
        <authorList>
            <person name="Kim S."/>
            <person name="Heo J."/>
            <person name="Choi H."/>
            <person name="Choi Y."/>
            <person name="Kwon S.-W."/>
            <person name="Kim Y."/>
        </authorList>
    </citation>
    <scope>NUCLEOTIDE SEQUENCE</scope>
    <source>
        <strain evidence="3">KACC 23698</strain>
    </source>
</reference>
<organism evidence="3">
    <name type="scientific">Alsobacter sp. KACC 23698</name>
    <dbReference type="NCBI Taxonomy" id="3149229"/>
    <lineage>
        <taxon>Bacteria</taxon>
        <taxon>Pseudomonadati</taxon>
        <taxon>Pseudomonadota</taxon>
        <taxon>Alphaproteobacteria</taxon>
        <taxon>Hyphomicrobiales</taxon>
        <taxon>Alsobacteraceae</taxon>
        <taxon>Alsobacter</taxon>
    </lineage>
</organism>
<feature type="transmembrane region" description="Helical" evidence="1">
    <location>
        <begin position="20"/>
        <end position="44"/>
    </location>
</feature>
<proteinExistence type="predicted"/>
<dbReference type="RefSeq" id="WP_406856244.1">
    <property type="nucleotide sequence ID" value="NZ_CP157484.1"/>
</dbReference>
<keyword evidence="1" id="KW-0812">Transmembrane</keyword>
<keyword evidence="1" id="KW-1133">Transmembrane helix</keyword>
<accession>A0AAU7JGK0</accession>
<dbReference type="AlphaFoldDB" id="A0AAU7JGK0"/>
<protein>
    <submittedName>
        <fullName evidence="3">TadE family protein</fullName>
    </submittedName>
</protein>
<dbReference type="Pfam" id="PF07811">
    <property type="entry name" value="TadE"/>
    <property type="match status" value="1"/>
</dbReference>